<accession>A0AA87ZZY4</accession>
<comment type="caution">
    <text evidence="2">The sequence shown here is derived from an EMBL/GenBank/DDBJ whole genome shotgun (WGS) entry which is preliminary data.</text>
</comment>
<dbReference type="Proteomes" id="UP001187192">
    <property type="component" value="Unassembled WGS sequence"/>
</dbReference>
<feature type="compositionally biased region" description="Polar residues" evidence="1">
    <location>
        <begin position="117"/>
        <end position="138"/>
    </location>
</feature>
<dbReference type="AlphaFoldDB" id="A0AA87ZZY4"/>
<organism evidence="2 3">
    <name type="scientific">Ficus carica</name>
    <name type="common">Common fig</name>
    <dbReference type="NCBI Taxonomy" id="3494"/>
    <lineage>
        <taxon>Eukaryota</taxon>
        <taxon>Viridiplantae</taxon>
        <taxon>Streptophyta</taxon>
        <taxon>Embryophyta</taxon>
        <taxon>Tracheophyta</taxon>
        <taxon>Spermatophyta</taxon>
        <taxon>Magnoliopsida</taxon>
        <taxon>eudicotyledons</taxon>
        <taxon>Gunneridae</taxon>
        <taxon>Pentapetalae</taxon>
        <taxon>rosids</taxon>
        <taxon>fabids</taxon>
        <taxon>Rosales</taxon>
        <taxon>Moraceae</taxon>
        <taxon>Ficeae</taxon>
        <taxon>Ficus</taxon>
    </lineage>
</organism>
<evidence type="ECO:0000313" key="2">
    <source>
        <dbReference type="EMBL" id="GMN42255.1"/>
    </source>
</evidence>
<evidence type="ECO:0000256" key="1">
    <source>
        <dbReference type="SAM" id="MobiDB-lite"/>
    </source>
</evidence>
<evidence type="ECO:0000313" key="3">
    <source>
        <dbReference type="Proteomes" id="UP001187192"/>
    </source>
</evidence>
<gene>
    <name evidence="2" type="ORF">TIFTF001_011470</name>
</gene>
<reference evidence="2" key="1">
    <citation type="submission" date="2023-07" db="EMBL/GenBank/DDBJ databases">
        <title>draft genome sequence of fig (Ficus carica).</title>
        <authorList>
            <person name="Takahashi T."/>
            <person name="Nishimura K."/>
        </authorList>
    </citation>
    <scope>NUCLEOTIDE SEQUENCE</scope>
</reference>
<protein>
    <submittedName>
        <fullName evidence="2">Uncharacterized protein</fullName>
    </submittedName>
</protein>
<keyword evidence="3" id="KW-1185">Reference proteome</keyword>
<proteinExistence type="predicted"/>
<dbReference type="EMBL" id="BTGU01000014">
    <property type="protein sequence ID" value="GMN42255.1"/>
    <property type="molecule type" value="Genomic_DNA"/>
</dbReference>
<name>A0AA87ZZY4_FICCA</name>
<feature type="region of interest" description="Disordered" evidence="1">
    <location>
        <begin position="114"/>
        <end position="138"/>
    </location>
</feature>
<sequence>MPPTLVPSLPSLSLFSFSFYPPLTPPSLSVFHSLCLSISFSFHLNSRPAGGFHEPPPPCSPLGLRSPLKFCSPLCPAPSFLLRLDSGWLARPASSRLGGEWLARPASRWAPVGRSTRVVNSGQGRSETETTGCTVNQV</sequence>